<evidence type="ECO:0000256" key="2">
    <source>
        <dbReference type="SAM" id="MobiDB-lite"/>
    </source>
</evidence>
<comment type="caution">
    <text evidence="4">The sequence shown here is derived from an EMBL/GenBank/DDBJ whole genome shotgun (WGS) entry which is preliminary data.</text>
</comment>
<dbReference type="SUPFAM" id="SSF56349">
    <property type="entry name" value="DNA breaking-rejoining enzymes"/>
    <property type="match status" value="1"/>
</dbReference>
<dbReference type="GO" id="GO:0015074">
    <property type="term" value="P:DNA integration"/>
    <property type="evidence" value="ECO:0007669"/>
    <property type="project" value="InterPro"/>
</dbReference>
<sequence>MTAEDEDTRLQRSQQAAATRAAAAPSIQLLSRPDSPHLAAIPPDDRFGRTGRLRIMKGYDASQPPPELPAQAHGAAMQHRTVDELCDAVRRHHHSYNQKRRQAIVRGSRALLTRLHGYPGDTWEQRWLASGSDAAPRTWMDHADLPQYNRWSPTLLGMNALLQLRVLRPSYSWMLDSRTKLNTAQFIEHNGGNALTELRQLDEYQSALLRHQRDAEAGLSRVMIRTGKAIEQVTGDDLLYYADVVKTSGRQRREHLLWELLVRLGPLATEAPTLRAAWSAKGNTRQHSTATLVDRYGIPPSGVRDLLTDYFEEIRPGMDYGSLEGLAYRIVRLFWWEILQINPEQADLRLSADVITAWRQRLSVTTDGRDRRDVHSVLFAIRGFYRDLAEWSHDDPVRWGVWVAPCPVPRELSRAAAKNKRRQQSQMQSRTRVLTPLLPTFLTAVNEHKQRSALFLEKARAAEHDIQFEIDGYVFVRDAPPERLAIDERARVWARLAPGQPRPNWIRGEAKRIDVTGVEDDGFWCWAVAETLRHTGIRVEELMELTQLSLRHYTASTTGTLVPLLHIVPSKTDCERLVPMTPELVQVLLAVLRRAKGGGDHVPLSVRYDVTEKVHGQPFPHLFSRRVGARQEVLSGHYLRGILSHLAVVAGLSDAGQPIRFTPHDFRRLFATDAVNGGLPLHIAAALLGHLNLDTTRGYTAVFPEHLITAHQAFIERRRQLRPIGEDRVAEADEWSEFENHFLLRRVALGECHRPYGTPCVHEHACTRCRFLRVDPAQLGRINEMTENAEQRLVEAKDRAWLGEVAALEESIKHLRSRQSEAEQRLSNGSNPFTEQRPQ</sequence>
<feature type="domain" description="Tyr recombinase" evidence="3">
    <location>
        <begin position="479"/>
        <end position="712"/>
    </location>
</feature>
<dbReference type="EMBL" id="SDLP01000010">
    <property type="protein sequence ID" value="TDL03827.1"/>
    <property type="molecule type" value="Genomic_DNA"/>
</dbReference>
<keyword evidence="1" id="KW-0233">DNA recombination</keyword>
<feature type="region of interest" description="Disordered" evidence="2">
    <location>
        <begin position="1"/>
        <end position="49"/>
    </location>
</feature>
<dbReference type="AlphaFoldDB" id="A0A4R5X2A0"/>
<dbReference type="GO" id="GO:0003677">
    <property type="term" value="F:DNA binding"/>
    <property type="evidence" value="ECO:0007669"/>
    <property type="project" value="InterPro"/>
</dbReference>
<reference evidence="4 5" key="1">
    <citation type="submission" date="2019-01" db="EMBL/GenBank/DDBJ databases">
        <title>High-quality-draft genome sequences of five non-tuberculosis mycobacteriaceae isolated from a nosocomial environment.</title>
        <authorList>
            <person name="Tiago I."/>
            <person name="Alarico S."/>
            <person name="Pereira S.G."/>
            <person name="Coelho C."/>
            <person name="Maranha A."/>
            <person name="Empadinhas N."/>
        </authorList>
    </citation>
    <scope>NUCLEOTIDE SEQUENCE [LARGE SCALE GENOMIC DNA]</scope>
    <source>
        <strain evidence="4 5">22DIII</strain>
    </source>
</reference>
<dbReference type="PROSITE" id="PS51898">
    <property type="entry name" value="TYR_RECOMBINASE"/>
    <property type="match status" value="1"/>
</dbReference>
<protein>
    <submittedName>
        <fullName evidence="4">Site-specific integrase</fullName>
    </submittedName>
</protein>
<evidence type="ECO:0000259" key="3">
    <source>
        <dbReference type="PROSITE" id="PS51898"/>
    </source>
</evidence>
<feature type="compositionally biased region" description="Polar residues" evidence="2">
    <location>
        <begin position="825"/>
        <end position="839"/>
    </location>
</feature>
<dbReference type="PANTHER" id="PTHR30349">
    <property type="entry name" value="PHAGE INTEGRASE-RELATED"/>
    <property type="match status" value="1"/>
</dbReference>
<dbReference type="Proteomes" id="UP000294952">
    <property type="component" value="Unassembled WGS sequence"/>
</dbReference>
<feature type="region of interest" description="Disordered" evidence="2">
    <location>
        <begin position="817"/>
        <end position="839"/>
    </location>
</feature>
<dbReference type="InterPro" id="IPR002104">
    <property type="entry name" value="Integrase_catalytic"/>
</dbReference>
<gene>
    <name evidence="4" type="ORF">EUA04_24610</name>
</gene>
<dbReference type="InterPro" id="IPR013762">
    <property type="entry name" value="Integrase-like_cat_sf"/>
</dbReference>
<evidence type="ECO:0000256" key="1">
    <source>
        <dbReference type="ARBA" id="ARBA00023172"/>
    </source>
</evidence>
<dbReference type="RefSeq" id="WP_084377508.1">
    <property type="nucleotide sequence ID" value="NZ_SDLP01000010.1"/>
</dbReference>
<evidence type="ECO:0000313" key="4">
    <source>
        <dbReference type="EMBL" id="TDL03827.1"/>
    </source>
</evidence>
<dbReference type="GO" id="GO:0006310">
    <property type="term" value="P:DNA recombination"/>
    <property type="evidence" value="ECO:0007669"/>
    <property type="project" value="UniProtKB-KW"/>
</dbReference>
<organism evidence="4 5">
    <name type="scientific">Mycolicibacterium obuense</name>
    <dbReference type="NCBI Taxonomy" id="1807"/>
    <lineage>
        <taxon>Bacteria</taxon>
        <taxon>Bacillati</taxon>
        <taxon>Actinomycetota</taxon>
        <taxon>Actinomycetes</taxon>
        <taxon>Mycobacteriales</taxon>
        <taxon>Mycobacteriaceae</taxon>
        <taxon>Mycolicibacterium</taxon>
    </lineage>
</organism>
<dbReference type="Pfam" id="PF00589">
    <property type="entry name" value="Phage_integrase"/>
    <property type="match status" value="1"/>
</dbReference>
<proteinExistence type="predicted"/>
<evidence type="ECO:0000313" key="5">
    <source>
        <dbReference type="Proteomes" id="UP000294952"/>
    </source>
</evidence>
<feature type="compositionally biased region" description="Low complexity" evidence="2">
    <location>
        <begin position="11"/>
        <end position="24"/>
    </location>
</feature>
<dbReference type="PANTHER" id="PTHR30349:SF64">
    <property type="entry name" value="PROPHAGE INTEGRASE INTD-RELATED"/>
    <property type="match status" value="1"/>
</dbReference>
<accession>A0A4R5X2A0</accession>
<name>A0A4R5X2A0_9MYCO</name>
<dbReference type="Gene3D" id="1.10.443.10">
    <property type="entry name" value="Intergrase catalytic core"/>
    <property type="match status" value="1"/>
</dbReference>
<dbReference type="InterPro" id="IPR011010">
    <property type="entry name" value="DNA_brk_join_enz"/>
</dbReference>
<dbReference type="CDD" id="cd00397">
    <property type="entry name" value="DNA_BRE_C"/>
    <property type="match status" value="1"/>
</dbReference>
<dbReference type="InterPro" id="IPR050090">
    <property type="entry name" value="Tyrosine_recombinase_XerCD"/>
</dbReference>